<dbReference type="GO" id="GO:0003676">
    <property type="term" value="F:nucleic acid binding"/>
    <property type="evidence" value="ECO:0007669"/>
    <property type="project" value="InterPro"/>
</dbReference>
<name>A0A699U8U8_TANCI</name>
<dbReference type="InterPro" id="IPR036875">
    <property type="entry name" value="Znf_CCHC_sf"/>
</dbReference>
<evidence type="ECO:0000256" key="1">
    <source>
        <dbReference type="PROSITE-ProRule" id="PRU00047"/>
    </source>
</evidence>
<evidence type="ECO:0000259" key="2">
    <source>
        <dbReference type="PROSITE" id="PS50158"/>
    </source>
</evidence>
<organism evidence="3">
    <name type="scientific">Tanacetum cinerariifolium</name>
    <name type="common">Dalmatian daisy</name>
    <name type="synonym">Chrysanthemum cinerariifolium</name>
    <dbReference type="NCBI Taxonomy" id="118510"/>
    <lineage>
        <taxon>Eukaryota</taxon>
        <taxon>Viridiplantae</taxon>
        <taxon>Streptophyta</taxon>
        <taxon>Embryophyta</taxon>
        <taxon>Tracheophyta</taxon>
        <taxon>Spermatophyta</taxon>
        <taxon>Magnoliopsida</taxon>
        <taxon>eudicotyledons</taxon>
        <taxon>Gunneridae</taxon>
        <taxon>Pentapetalae</taxon>
        <taxon>asterids</taxon>
        <taxon>campanulids</taxon>
        <taxon>Asterales</taxon>
        <taxon>Asteraceae</taxon>
        <taxon>Asteroideae</taxon>
        <taxon>Anthemideae</taxon>
        <taxon>Anthemidinae</taxon>
        <taxon>Tanacetum</taxon>
    </lineage>
</organism>
<dbReference type="SMART" id="SM00343">
    <property type="entry name" value="ZnF_C2HC"/>
    <property type="match status" value="1"/>
</dbReference>
<feature type="domain" description="CCHC-type" evidence="2">
    <location>
        <begin position="41"/>
        <end position="55"/>
    </location>
</feature>
<dbReference type="EMBL" id="BKCJ011307237">
    <property type="protein sequence ID" value="GFD18403.1"/>
    <property type="molecule type" value="Genomic_DNA"/>
</dbReference>
<gene>
    <name evidence="3" type="ORF">Tci_890372</name>
</gene>
<dbReference type="PROSITE" id="PS50158">
    <property type="entry name" value="ZF_CCHC"/>
    <property type="match status" value="1"/>
</dbReference>
<keyword evidence="1" id="KW-0863">Zinc-finger</keyword>
<accession>A0A699U8U8</accession>
<reference evidence="3" key="1">
    <citation type="journal article" date="2019" name="Sci. Rep.">
        <title>Draft genome of Tanacetum cinerariifolium, the natural source of mosquito coil.</title>
        <authorList>
            <person name="Yamashiro T."/>
            <person name="Shiraishi A."/>
            <person name="Satake H."/>
            <person name="Nakayama K."/>
        </authorList>
    </citation>
    <scope>NUCLEOTIDE SEQUENCE</scope>
</reference>
<keyword evidence="1" id="KW-0479">Metal-binding</keyword>
<protein>
    <recommendedName>
        <fullName evidence="2">CCHC-type domain-containing protein</fullName>
    </recommendedName>
</protein>
<dbReference type="GO" id="GO:0008270">
    <property type="term" value="F:zinc ion binding"/>
    <property type="evidence" value="ECO:0007669"/>
    <property type="project" value="UniProtKB-KW"/>
</dbReference>
<sequence length="64" mass="7336">MTPRYKNDNQSGQFGNQRTMNIAGARENVGSLVVQQSRIQCFNCKEFGHFAKECRMPKGLKTQR</sequence>
<dbReference type="InterPro" id="IPR001878">
    <property type="entry name" value="Znf_CCHC"/>
</dbReference>
<comment type="caution">
    <text evidence="3">The sequence shown here is derived from an EMBL/GenBank/DDBJ whole genome shotgun (WGS) entry which is preliminary data.</text>
</comment>
<dbReference type="AlphaFoldDB" id="A0A699U8U8"/>
<dbReference type="Pfam" id="PF00098">
    <property type="entry name" value="zf-CCHC"/>
    <property type="match status" value="1"/>
</dbReference>
<proteinExistence type="predicted"/>
<keyword evidence="1" id="KW-0862">Zinc</keyword>
<dbReference type="SUPFAM" id="SSF57756">
    <property type="entry name" value="Retrovirus zinc finger-like domains"/>
    <property type="match status" value="1"/>
</dbReference>
<dbReference type="Gene3D" id="4.10.60.10">
    <property type="entry name" value="Zinc finger, CCHC-type"/>
    <property type="match status" value="1"/>
</dbReference>
<evidence type="ECO:0000313" key="3">
    <source>
        <dbReference type="EMBL" id="GFD18403.1"/>
    </source>
</evidence>
<feature type="non-terminal residue" evidence="3">
    <location>
        <position position="64"/>
    </location>
</feature>